<protein>
    <submittedName>
        <fullName evidence="1">Uncharacterized protein</fullName>
    </submittedName>
</protein>
<evidence type="ECO:0000313" key="1">
    <source>
        <dbReference type="EMBL" id="MQM11685.1"/>
    </source>
</evidence>
<dbReference type="AlphaFoldDB" id="A0A843X302"/>
<dbReference type="Proteomes" id="UP000652761">
    <property type="component" value="Unassembled WGS sequence"/>
</dbReference>
<proteinExistence type="predicted"/>
<dbReference type="EMBL" id="NMUH01005060">
    <property type="protein sequence ID" value="MQM11685.1"/>
    <property type="molecule type" value="Genomic_DNA"/>
</dbReference>
<organism evidence="1 2">
    <name type="scientific">Colocasia esculenta</name>
    <name type="common">Wild taro</name>
    <name type="synonym">Arum esculentum</name>
    <dbReference type="NCBI Taxonomy" id="4460"/>
    <lineage>
        <taxon>Eukaryota</taxon>
        <taxon>Viridiplantae</taxon>
        <taxon>Streptophyta</taxon>
        <taxon>Embryophyta</taxon>
        <taxon>Tracheophyta</taxon>
        <taxon>Spermatophyta</taxon>
        <taxon>Magnoliopsida</taxon>
        <taxon>Liliopsida</taxon>
        <taxon>Araceae</taxon>
        <taxon>Aroideae</taxon>
        <taxon>Colocasieae</taxon>
        <taxon>Colocasia</taxon>
    </lineage>
</organism>
<sequence length="86" mass="9058">MCLIAGSIRVGDRRRASILQKASAALDAATSVDTACASVDLLSQNSSDGVLEKPLVSTLPHLVSTHCPSDYEVQEEEQVEDGNASE</sequence>
<evidence type="ECO:0000313" key="2">
    <source>
        <dbReference type="Proteomes" id="UP000652761"/>
    </source>
</evidence>
<accession>A0A843X302</accession>
<keyword evidence="2" id="KW-1185">Reference proteome</keyword>
<reference evidence="1" key="1">
    <citation type="submission" date="2017-07" db="EMBL/GenBank/DDBJ databases">
        <title>Taro Niue Genome Assembly and Annotation.</title>
        <authorList>
            <person name="Atibalentja N."/>
            <person name="Keating K."/>
            <person name="Fields C.J."/>
        </authorList>
    </citation>
    <scope>NUCLEOTIDE SEQUENCE</scope>
    <source>
        <strain evidence="1">Niue_2</strain>
        <tissue evidence="1">Leaf</tissue>
    </source>
</reference>
<name>A0A843X302_COLES</name>
<gene>
    <name evidence="1" type="ORF">Taro_044592</name>
</gene>
<comment type="caution">
    <text evidence="1">The sequence shown here is derived from an EMBL/GenBank/DDBJ whole genome shotgun (WGS) entry which is preliminary data.</text>
</comment>